<dbReference type="Proteomes" id="UP000774130">
    <property type="component" value="Unassembled WGS sequence"/>
</dbReference>
<dbReference type="PROSITE" id="PS50929">
    <property type="entry name" value="ABC_TM1F"/>
    <property type="match status" value="1"/>
</dbReference>
<dbReference type="EMBL" id="JAHUZB010000001">
    <property type="protein sequence ID" value="MBV7389081.1"/>
    <property type="molecule type" value="Genomic_DNA"/>
</dbReference>
<feature type="transmembrane region" description="Helical" evidence="5">
    <location>
        <begin position="14"/>
        <end position="36"/>
    </location>
</feature>
<evidence type="ECO:0000256" key="3">
    <source>
        <dbReference type="ARBA" id="ARBA00022989"/>
    </source>
</evidence>
<dbReference type="InterPro" id="IPR003593">
    <property type="entry name" value="AAA+_ATPase"/>
</dbReference>
<dbReference type="PROSITE" id="PS50893">
    <property type="entry name" value="ABC_TRANSPORTER_2"/>
    <property type="match status" value="1"/>
</dbReference>
<feature type="domain" description="ABC transmembrane type-1" evidence="7">
    <location>
        <begin position="19"/>
        <end position="298"/>
    </location>
</feature>
<dbReference type="InterPro" id="IPR011527">
    <property type="entry name" value="ABC1_TM_dom"/>
</dbReference>
<evidence type="ECO:0000256" key="5">
    <source>
        <dbReference type="SAM" id="Phobius"/>
    </source>
</evidence>
<dbReference type="CDD" id="cd18548">
    <property type="entry name" value="ABC_6TM_Tm287_like"/>
    <property type="match status" value="1"/>
</dbReference>
<protein>
    <submittedName>
        <fullName evidence="8">ABC transporter ATP-binding protein/permease</fullName>
    </submittedName>
</protein>
<feature type="transmembrane region" description="Helical" evidence="5">
    <location>
        <begin position="56"/>
        <end position="76"/>
    </location>
</feature>
<proteinExistence type="predicted"/>
<reference evidence="8 9" key="1">
    <citation type="submission" date="2021-06" db="EMBL/GenBank/DDBJ databases">
        <title>Enterococcus alishanensis sp. nov., a novel lactic acid bacterium isolated from fresh coffee beans.</title>
        <authorList>
            <person name="Chen Y.-S."/>
        </authorList>
    </citation>
    <scope>NUCLEOTIDE SEQUENCE [LARGE SCALE GENOMIC DNA]</scope>
    <source>
        <strain evidence="8 9">ALS3</strain>
    </source>
</reference>
<dbReference type="SMART" id="SM00382">
    <property type="entry name" value="AAA"/>
    <property type="match status" value="1"/>
</dbReference>
<dbReference type="InterPro" id="IPR003439">
    <property type="entry name" value="ABC_transporter-like_ATP-bd"/>
</dbReference>
<dbReference type="Pfam" id="PF00005">
    <property type="entry name" value="ABC_tran"/>
    <property type="match status" value="1"/>
</dbReference>
<comment type="subcellular location">
    <subcellularLocation>
        <location evidence="1">Membrane</location>
        <topology evidence="1">Multi-pass membrane protein</topology>
    </subcellularLocation>
</comment>
<accession>A0ABS6T806</accession>
<keyword evidence="8" id="KW-0547">Nucleotide-binding</keyword>
<evidence type="ECO:0000259" key="7">
    <source>
        <dbReference type="PROSITE" id="PS50929"/>
    </source>
</evidence>
<evidence type="ECO:0000259" key="6">
    <source>
        <dbReference type="PROSITE" id="PS50893"/>
    </source>
</evidence>
<keyword evidence="8" id="KW-0067">ATP-binding</keyword>
<evidence type="ECO:0000256" key="1">
    <source>
        <dbReference type="ARBA" id="ARBA00004141"/>
    </source>
</evidence>
<evidence type="ECO:0000256" key="4">
    <source>
        <dbReference type="ARBA" id="ARBA00023136"/>
    </source>
</evidence>
<dbReference type="PANTHER" id="PTHR43394:SF1">
    <property type="entry name" value="ATP-BINDING CASSETTE SUB-FAMILY B MEMBER 10, MITOCHONDRIAL"/>
    <property type="match status" value="1"/>
</dbReference>
<feature type="transmembrane region" description="Helical" evidence="5">
    <location>
        <begin position="272"/>
        <end position="296"/>
    </location>
</feature>
<feature type="transmembrane region" description="Helical" evidence="5">
    <location>
        <begin position="130"/>
        <end position="149"/>
    </location>
</feature>
<feature type="transmembrane region" description="Helical" evidence="5">
    <location>
        <begin position="155"/>
        <end position="174"/>
    </location>
</feature>
<keyword evidence="9" id="KW-1185">Reference proteome</keyword>
<dbReference type="PANTHER" id="PTHR43394">
    <property type="entry name" value="ATP-DEPENDENT PERMEASE MDL1, MITOCHONDRIAL"/>
    <property type="match status" value="1"/>
</dbReference>
<dbReference type="RefSeq" id="WP_218324153.1">
    <property type="nucleotide sequence ID" value="NZ_JAHUZB010000001.1"/>
</dbReference>
<evidence type="ECO:0000256" key="2">
    <source>
        <dbReference type="ARBA" id="ARBA00022692"/>
    </source>
</evidence>
<sequence>MKLMWRYTWRYKKLLLFDFICVFGFILIELGLPTILAMMIDKGINQNDFNYVQKMGLWMIAITILGVLMNIGLRYFSSRITSNIVADIRDDLFEKIQTFSHSEFEKLGVSSLITRTTNDAYQIMLFMQNILNTGFMTPMMFGASLYLIVRTSPSLGIFVLGALPILLLAVVLIAKYSEPLSTKQQKNLDNINGILRENLSGLRVIRAFVNEKFEEKRFRKVNDDYANSSKSLFHLMAVAQPGFYFLFNIVMVLIIWNGSIQINVGSLEVGTLIAFIEYIFHALFSFMLFASVFMMYPRANVSAGRIQEAFDMIPDVQDNPEGITQSTEKGYLEFKNVTFAYPGHAESPMIRNVSFTAKPGETVAFIGSTGSGKSTLIQLIPRFYDVTDGQVLVDGIDVRDYKLKDLRQKIGYIPQKAQLFTGTIADNLRFGKDDATKAEMQRAADIAQATDFISKKPKGFDEKLSEGGSNFSGGQKQRLAIARAVIRQPEIYIFDDSFSALDYQTDANLRARLKKETTESTVLIVAQRVGTIMHSDKIIVLNEGVVVGEGTHQELLKSCEIYYDIASSQLSEEELA</sequence>
<feature type="transmembrane region" description="Helical" evidence="5">
    <location>
        <begin position="242"/>
        <end position="260"/>
    </location>
</feature>
<evidence type="ECO:0000313" key="8">
    <source>
        <dbReference type="EMBL" id="MBV7389081.1"/>
    </source>
</evidence>
<organism evidence="8 9">
    <name type="scientific">Enterococcus alishanensis</name>
    <dbReference type="NCBI Taxonomy" id="1303817"/>
    <lineage>
        <taxon>Bacteria</taxon>
        <taxon>Bacillati</taxon>
        <taxon>Bacillota</taxon>
        <taxon>Bacilli</taxon>
        <taxon>Lactobacillales</taxon>
        <taxon>Enterococcaceae</taxon>
        <taxon>Enterococcus</taxon>
    </lineage>
</organism>
<keyword evidence="3 5" id="KW-1133">Transmembrane helix</keyword>
<dbReference type="InterPro" id="IPR039421">
    <property type="entry name" value="Type_1_exporter"/>
</dbReference>
<dbReference type="GO" id="GO:0005524">
    <property type="term" value="F:ATP binding"/>
    <property type="evidence" value="ECO:0007669"/>
    <property type="project" value="UniProtKB-KW"/>
</dbReference>
<dbReference type="InterPro" id="IPR017871">
    <property type="entry name" value="ABC_transporter-like_CS"/>
</dbReference>
<gene>
    <name evidence="8" type="ORF">KUA55_00190</name>
</gene>
<dbReference type="Pfam" id="PF00664">
    <property type="entry name" value="ABC_membrane"/>
    <property type="match status" value="1"/>
</dbReference>
<comment type="caution">
    <text evidence="8">The sequence shown here is derived from an EMBL/GenBank/DDBJ whole genome shotgun (WGS) entry which is preliminary data.</text>
</comment>
<feature type="domain" description="ABC transporter" evidence="6">
    <location>
        <begin position="332"/>
        <end position="568"/>
    </location>
</feature>
<keyword evidence="4 5" id="KW-0472">Membrane</keyword>
<dbReference type="PROSITE" id="PS00211">
    <property type="entry name" value="ABC_TRANSPORTER_1"/>
    <property type="match status" value="1"/>
</dbReference>
<evidence type="ECO:0000313" key="9">
    <source>
        <dbReference type="Proteomes" id="UP000774130"/>
    </source>
</evidence>
<name>A0ABS6T806_9ENTE</name>
<keyword evidence="2 5" id="KW-0812">Transmembrane</keyword>